<keyword evidence="7" id="KW-1185">Reference proteome</keyword>
<evidence type="ECO:0000256" key="1">
    <source>
        <dbReference type="ARBA" id="ARBA00009437"/>
    </source>
</evidence>
<feature type="domain" description="HTH lysR-type" evidence="5">
    <location>
        <begin position="1"/>
        <end position="59"/>
    </location>
</feature>
<reference evidence="6 7" key="1">
    <citation type="submission" date="2014-07" db="EMBL/GenBank/DDBJ databases">
        <authorList>
            <person name="Urmite Genomes Urmite Genomes"/>
        </authorList>
    </citation>
    <scope>NUCLEOTIDE SEQUENCE [LARGE SCALE GENOMIC DNA]</scope>
    <source>
        <strain evidence="6 7">20_BN</strain>
    </source>
</reference>
<evidence type="ECO:0000259" key="5">
    <source>
        <dbReference type="PROSITE" id="PS50931"/>
    </source>
</evidence>
<dbReference type="Gene3D" id="1.10.10.10">
    <property type="entry name" value="Winged helix-like DNA-binding domain superfamily/Winged helix DNA-binding domain"/>
    <property type="match status" value="1"/>
</dbReference>
<dbReference type="InterPro" id="IPR036388">
    <property type="entry name" value="WH-like_DNA-bd_sf"/>
</dbReference>
<dbReference type="PROSITE" id="PS50931">
    <property type="entry name" value="HTH_LYSR"/>
    <property type="match status" value="1"/>
</dbReference>
<dbReference type="FunFam" id="1.10.10.10:FF:000001">
    <property type="entry name" value="LysR family transcriptional regulator"/>
    <property type="match status" value="1"/>
</dbReference>
<keyword evidence="3" id="KW-0238">DNA-binding</keyword>
<dbReference type="EMBL" id="CCSF01000001">
    <property type="protein sequence ID" value="CDZ93483.1"/>
    <property type="molecule type" value="Genomic_DNA"/>
</dbReference>
<dbReference type="GO" id="GO:0003700">
    <property type="term" value="F:DNA-binding transcription factor activity"/>
    <property type="evidence" value="ECO:0007669"/>
    <property type="project" value="InterPro"/>
</dbReference>
<evidence type="ECO:0000313" key="7">
    <source>
        <dbReference type="Proteomes" id="UP000053902"/>
    </source>
</evidence>
<dbReference type="PANTHER" id="PTHR30537:SF5">
    <property type="entry name" value="HTH-TYPE TRANSCRIPTIONAL ACTIVATOR TTDR-RELATED"/>
    <property type="match status" value="1"/>
</dbReference>
<evidence type="ECO:0000256" key="4">
    <source>
        <dbReference type="ARBA" id="ARBA00023163"/>
    </source>
</evidence>
<gene>
    <name evidence="6" type="ORF">BN1079_00775</name>
</gene>
<dbReference type="Proteomes" id="UP000053902">
    <property type="component" value="Unassembled WGS sequence"/>
</dbReference>
<keyword evidence="4" id="KW-0804">Transcription</keyword>
<dbReference type="AlphaFoldDB" id="A0A078LLL2"/>
<dbReference type="RefSeq" id="WP_037022411.1">
    <property type="nucleotide sequence ID" value="NZ_CCSF01000001.1"/>
</dbReference>
<dbReference type="SUPFAM" id="SSF53850">
    <property type="entry name" value="Periplasmic binding protein-like II"/>
    <property type="match status" value="1"/>
</dbReference>
<dbReference type="SUPFAM" id="SSF46785">
    <property type="entry name" value="Winged helix' DNA-binding domain"/>
    <property type="match status" value="1"/>
</dbReference>
<comment type="similarity">
    <text evidence="1">Belongs to the LysR transcriptional regulatory family.</text>
</comment>
<accession>A0A078LLL2</accession>
<dbReference type="OrthoDB" id="9786526at2"/>
<protein>
    <submittedName>
        <fullName evidence="6">Transcriptional regulator</fullName>
    </submittedName>
</protein>
<dbReference type="Pfam" id="PF00126">
    <property type="entry name" value="HTH_1"/>
    <property type="match status" value="1"/>
</dbReference>
<keyword evidence="2" id="KW-0805">Transcription regulation</keyword>
<evidence type="ECO:0000313" key="6">
    <source>
        <dbReference type="EMBL" id="CDZ93483.1"/>
    </source>
</evidence>
<dbReference type="InterPro" id="IPR000847">
    <property type="entry name" value="LysR_HTH_N"/>
</dbReference>
<dbReference type="Pfam" id="PF03466">
    <property type="entry name" value="LysR_substrate"/>
    <property type="match status" value="1"/>
</dbReference>
<dbReference type="eggNOG" id="COG0583">
    <property type="taxonomic scope" value="Bacteria"/>
</dbReference>
<evidence type="ECO:0000256" key="3">
    <source>
        <dbReference type="ARBA" id="ARBA00023125"/>
    </source>
</evidence>
<dbReference type="CDD" id="cd08422">
    <property type="entry name" value="PBP2_CrgA_like"/>
    <property type="match status" value="1"/>
</dbReference>
<dbReference type="InterPro" id="IPR005119">
    <property type="entry name" value="LysR_subst-bd"/>
</dbReference>
<dbReference type="PANTHER" id="PTHR30537">
    <property type="entry name" value="HTH-TYPE TRANSCRIPTIONAL REGULATOR"/>
    <property type="match status" value="1"/>
</dbReference>
<dbReference type="InterPro" id="IPR058163">
    <property type="entry name" value="LysR-type_TF_proteobact-type"/>
</dbReference>
<evidence type="ECO:0000256" key="2">
    <source>
        <dbReference type="ARBA" id="ARBA00023015"/>
    </source>
</evidence>
<name>A0A078LLL2_9PSED</name>
<dbReference type="GO" id="GO:0006351">
    <property type="term" value="P:DNA-templated transcription"/>
    <property type="evidence" value="ECO:0007669"/>
    <property type="project" value="TreeGrafter"/>
</dbReference>
<organism evidence="6 7">
    <name type="scientific">Pseudomonas saudiphocaensis</name>
    <dbReference type="NCBI Taxonomy" id="1499686"/>
    <lineage>
        <taxon>Bacteria</taxon>
        <taxon>Pseudomonadati</taxon>
        <taxon>Pseudomonadota</taxon>
        <taxon>Gammaproteobacteria</taxon>
        <taxon>Pseudomonadales</taxon>
        <taxon>Pseudomonadaceae</taxon>
        <taxon>Pseudomonas</taxon>
    </lineage>
</organism>
<dbReference type="GO" id="GO:0043565">
    <property type="term" value="F:sequence-specific DNA binding"/>
    <property type="evidence" value="ECO:0007669"/>
    <property type="project" value="TreeGrafter"/>
</dbReference>
<dbReference type="InterPro" id="IPR036390">
    <property type="entry name" value="WH_DNA-bd_sf"/>
</dbReference>
<dbReference type="Gene3D" id="3.40.190.290">
    <property type="match status" value="1"/>
</dbReference>
<dbReference type="HOGENOM" id="CLU_039613_16_2_6"/>
<sequence>MNMLHAMQAFVRVVDAGSFTAAAQQAESSTAQVSRLVADLENHLQARLLHRTTRRLALTETGEAFLLQCRQILEQIDDACAQASGSHLTPRGNLRVHALTGLGIQLLATLAGRYSEQYPEVNIELVLSQRQPDLLADDLDVVITLSRELPDSELIAQPLGSVSQVVCAAPQYLKQHGVPSTPAELQAHRCLQLVDPAFTDTWRFLTDKALSGDDLFVVVPGKTFKVNVAEAMSSAAEAGMGICLLPDYVAASALQRGSLVRLLPHFHLQEKTLYALYPSRRFLDAKVRTWVDFLKQQVPQQLADYHQIVQNPEYWARENET</sequence>
<proteinExistence type="inferred from homology"/>
<dbReference type="STRING" id="1499686.BN1079_00775"/>